<evidence type="ECO:0000313" key="1">
    <source>
        <dbReference type="EMBL" id="OJH14719.1"/>
    </source>
</evidence>
<gene>
    <name evidence="1" type="ORF">ER70_07020</name>
</gene>
<reference evidence="1" key="2">
    <citation type="submission" date="2015-07" db="EMBL/GenBank/DDBJ databases">
        <authorList>
            <person name="Noorani M."/>
        </authorList>
    </citation>
    <scope>NUCLEOTIDE SEQUENCE</scope>
    <source>
        <strain evidence="1">CO275</strain>
        <plasmid evidence="1">cp26</plasmid>
    </source>
</reference>
<sequence>MNFKKLELNFIFNTSFVAIKVLYKNFLAFKAPLSGLKLSYTFIAKAMLNKSSNQEALKQCYKEIIINLLKIVCNDLIKNILL</sequence>
<proteinExistence type="predicted"/>
<dbReference type="AlphaFoldDB" id="A0A1L8ZAE2"/>
<geneLocation type="plasmid" evidence="1">
    <name>cp26</name>
</geneLocation>
<name>A0A1L8ZAE2_BORBI</name>
<feature type="non-terminal residue" evidence="1">
    <location>
        <position position="82"/>
    </location>
</feature>
<reference evidence="1" key="1">
    <citation type="journal article" date="2015" name="Microbiology">
        <title>Similarities in murine infection and immune response to Borrelia bissettii and Borrelia burgdorferi sensu stricto.</title>
        <authorList>
            <person name="Leydet B.F.Jr."/>
            <person name="Liang F.T."/>
        </authorList>
    </citation>
    <scope>NUCLEOTIDE SEQUENCE [LARGE SCALE GENOMIC DNA]</scope>
    <source>
        <strain evidence="1">CO275</strain>
        <plasmid evidence="1">cp26</plasmid>
    </source>
</reference>
<accession>A0A1L8ZAE2</accession>
<comment type="caution">
    <text evidence="1">The sequence shown here is derived from an EMBL/GenBank/DDBJ whole genome shotgun (WGS) entry which is preliminary data.</text>
</comment>
<dbReference type="EMBL" id="JNBW01000368">
    <property type="protein sequence ID" value="OJH14719.1"/>
    <property type="molecule type" value="Genomic_DNA"/>
</dbReference>
<keyword evidence="1" id="KW-0614">Plasmid</keyword>
<organism evidence="1">
    <name type="scientific">Borrelia bissettiae</name>
    <name type="common">Borreliella bissettiae</name>
    <dbReference type="NCBI Taxonomy" id="64897"/>
    <lineage>
        <taxon>Bacteria</taxon>
        <taxon>Pseudomonadati</taxon>
        <taxon>Spirochaetota</taxon>
        <taxon>Spirochaetia</taxon>
        <taxon>Spirochaetales</taxon>
        <taxon>Borreliaceae</taxon>
        <taxon>Borreliella</taxon>
    </lineage>
</organism>
<protein>
    <submittedName>
        <fullName evidence="1">Uncharacterized protein</fullName>
    </submittedName>
</protein>